<dbReference type="STRING" id="504805.SAMN05421505_1644"/>
<evidence type="ECO:0000313" key="2">
    <source>
        <dbReference type="Proteomes" id="UP000198923"/>
    </source>
</evidence>
<accession>A0A1G8LBP8</accession>
<dbReference type="AlphaFoldDB" id="A0A1G8LBP8"/>
<name>A0A1G8LBP8_9ACTN</name>
<evidence type="ECO:0000313" key="1">
    <source>
        <dbReference type="EMBL" id="SDI53076.1"/>
    </source>
</evidence>
<dbReference type="Pfam" id="PF10004">
    <property type="entry name" value="DUF2247"/>
    <property type="match status" value="1"/>
</dbReference>
<organism evidence="1 2">
    <name type="scientific">Sinosporangium album</name>
    <dbReference type="NCBI Taxonomy" id="504805"/>
    <lineage>
        <taxon>Bacteria</taxon>
        <taxon>Bacillati</taxon>
        <taxon>Actinomycetota</taxon>
        <taxon>Actinomycetes</taxon>
        <taxon>Streptosporangiales</taxon>
        <taxon>Streptosporangiaceae</taxon>
        <taxon>Sinosporangium</taxon>
    </lineage>
</organism>
<dbReference type="InterPro" id="IPR016630">
    <property type="entry name" value="UCP015278"/>
</dbReference>
<dbReference type="EMBL" id="FNCN01000064">
    <property type="protein sequence ID" value="SDI53076.1"/>
    <property type="molecule type" value="Genomic_DNA"/>
</dbReference>
<reference evidence="1 2" key="1">
    <citation type="submission" date="2016-10" db="EMBL/GenBank/DDBJ databases">
        <authorList>
            <person name="de Groot N.N."/>
        </authorList>
    </citation>
    <scope>NUCLEOTIDE SEQUENCE [LARGE SCALE GENOMIC DNA]</scope>
    <source>
        <strain evidence="1 2">CPCC 201354</strain>
    </source>
</reference>
<gene>
    <name evidence="1" type="ORF">SAMN05421505_1644</name>
</gene>
<dbReference type="OrthoDB" id="8480728at2"/>
<keyword evidence="2" id="KW-1185">Reference proteome</keyword>
<dbReference type="Proteomes" id="UP000198923">
    <property type="component" value="Unassembled WGS sequence"/>
</dbReference>
<protein>
    <recommendedName>
        <fullName evidence="3">DUF2247 family protein</fullName>
    </recommendedName>
</protein>
<dbReference type="RefSeq" id="WP_093176203.1">
    <property type="nucleotide sequence ID" value="NZ_FNCN01000064.1"/>
</dbReference>
<proteinExistence type="predicted"/>
<evidence type="ECO:0008006" key="3">
    <source>
        <dbReference type="Google" id="ProtNLM"/>
    </source>
</evidence>
<sequence>MIRFTIPGEFVWRVARPGLGTVAYGFQEGWLRREGVIDICLRRTLVGDVNPFVERLAYLLRDEIDSVDQILTAAEADPTEEEKGCWIYITSAWVYENREVLSDPFGIAEMLYSEFGYPEEMEGFIRYMPLPPGTEPGMDGLLAHWADYLKAKGYRP</sequence>